<keyword evidence="2" id="KW-0732">Signal</keyword>
<reference evidence="3" key="1">
    <citation type="submission" date="2018-11" db="EMBL/GenBank/DDBJ databases">
        <authorList>
            <consortium name="Pathogen Informatics"/>
        </authorList>
    </citation>
    <scope>NUCLEOTIDE SEQUENCE</scope>
</reference>
<sequence length="165" mass="18210">MTPDSTTNTLLLATQLLISLFPVSDASGLACVPPCQHDRLGRPNDCTEGEVTGQRVEEPGRDKRLGDRQNRSCCRLVQSVDVWPKETVDRRQLLRDGRSSRSQGPNCWAPSNWWSPAHSCDPNVTVDSDGSMCVHGGMRVHQLSGAHQVPIRRRFASLNAISYSS</sequence>
<dbReference type="Proteomes" id="UP000784294">
    <property type="component" value="Unassembled WGS sequence"/>
</dbReference>
<evidence type="ECO:0008006" key="5">
    <source>
        <dbReference type="Google" id="ProtNLM"/>
    </source>
</evidence>
<protein>
    <recommendedName>
        <fullName evidence="5">Secreted protein</fullName>
    </recommendedName>
</protein>
<comment type="caution">
    <text evidence="3">The sequence shown here is derived from an EMBL/GenBank/DDBJ whole genome shotgun (WGS) entry which is preliminary data.</text>
</comment>
<dbReference type="AlphaFoldDB" id="A0A448XPM9"/>
<evidence type="ECO:0000313" key="3">
    <source>
        <dbReference type="EMBL" id="VEL41862.1"/>
    </source>
</evidence>
<proteinExistence type="predicted"/>
<name>A0A448XPM9_9PLAT</name>
<organism evidence="3 4">
    <name type="scientific">Protopolystoma xenopodis</name>
    <dbReference type="NCBI Taxonomy" id="117903"/>
    <lineage>
        <taxon>Eukaryota</taxon>
        <taxon>Metazoa</taxon>
        <taxon>Spiralia</taxon>
        <taxon>Lophotrochozoa</taxon>
        <taxon>Platyhelminthes</taxon>
        <taxon>Monogenea</taxon>
        <taxon>Polyopisthocotylea</taxon>
        <taxon>Polystomatidea</taxon>
        <taxon>Polystomatidae</taxon>
        <taxon>Protopolystoma</taxon>
    </lineage>
</organism>
<evidence type="ECO:0000256" key="1">
    <source>
        <dbReference type="SAM" id="MobiDB-lite"/>
    </source>
</evidence>
<evidence type="ECO:0000256" key="2">
    <source>
        <dbReference type="SAM" id="SignalP"/>
    </source>
</evidence>
<accession>A0A448XPM9</accession>
<gene>
    <name evidence="3" type="ORF">PXEA_LOCUS35302</name>
</gene>
<feature type="chain" id="PRO_5019123500" description="Secreted protein" evidence="2">
    <location>
        <begin position="27"/>
        <end position="165"/>
    </location>
</feature>
<feature type="signal peptide" evidence="2">
    <location>
        <begin position="1"/>
        <end position="26"/>
    </location>
</feature>
<feature type="compositionally biased region" description="Basic and acidic residues" evidence="1">
    <location>
        <begin position="55"/>
        <end position="67"/>
    </location>
</feature>
<evidence type="ECO:0000313" key="4">
    <source>
        <dbReference type="Proteomes" id="UP000784294"/>
    </source>
</evidence>
<dbReference type="EMBL" id="CAAALY010271396">
    <property type="protein sequence ID" value="VEL41862.1"/>
    <property type="molecule type" value="Genomic_DNA"/>
</dbReference>
<keyword evidence="4" id="KW-1185">Reference proteome</keyword>
<feature type="region of interest" description="Disordered" evidence="1">
    <location>
        <begin position="42"/>
        <end position="67"/>
    </location>
</feature>